<dbReference type="InterPro" id="IPR009003">
    <property type="entry name" value="Peptidase_S1_PA"/>
</dbReference>
<evidence type="ECO:0000313" key="2">
    <source>
        <dbReference type="EMBL" id="MFE1753780.1"/>
    </source>
</evidence>
<reference evidence="2 3" key="1">
    <citation type="submission" date="2024-09" db="EMBL/GenBank/DDBJ databases">
        <title>The Natural Products Discovery Center: Release of the First 8490 Sequenced Strains for Exploring Actinobacteria Biosynthetic Diversity.</title>
        <authorList>
            <person name="Kalkreuter E."/>
            <person name="Kautsar S.A."/>
            <person name="Yang D."/>
            <person name="Bader C.D."/>
            <person name="Teijaro C.N."/>
            <person name="Fluegel L."/>
            <person name="Davis C.M."/>
            <person name="Simpson J.R."/>
            <person name="Lauterbach L."/>
            <person name="Steele A.D."/>
            <person name="Gui C."/>
            <person name="Meng S."/>
            <person name="Li G."/>
            <person name="Viehrig K."/>
            <person name="Ye F."/>
            <person name="Su P."/>
            <person name="Kiefer A.F."/>
            <person name="Nichols A."/>
            <person name="Cepeda A.J."/>
            <person name="Yan W."/>
            <person name="Fan B."/>
            <person name="Jiang Y."/>
            <person name="Adhikari A."/>
            <person name="Zheng C.-J."/>
            <person name="Schuster L."/>
            <person name="Cowan T.M."/>
            <person name="Smanski M.J."/>
            <person name="Chevrette M.G."/>
            <person name="De Carvalho L.P.S."/>
            <person name="Shen B."/>
        </authorList>
    </citation>
    <scope>NUCLEOTIDE SEQUENCE [LARGE SCALE GENOMIC DNA]</scope>
    <source>
        <strain evidence="2 3">NPDC059500</strain>
    </source>
</reference>
<proteinExistence type="predicted"/>
<dbReference type="EMBL" id="JBHYTS010000045">
    <property type="protein sequence ID" value="MFE1753780.1"/>
    <property type="molecule type" value="Genomic_DNA"/>
</dbReference>
<sequence length="362" mass="38224">MTHTGGPGGRAGQGLQPARVAEVLVRLGDGAAGRRGSGYLVGADCVLTAAHVVTGPLERVTVRFDADRPGEWSAPARVLLLAESADVALLRIPDLPPGRPKVDPPAYAAVPDADVVLPFRAVGFPRFKLRAGPAHPDDGSPSRYRDSCHLSGTVSVLSNRREGSLELAVVAPPEDVEPERSPWEGMSGAAVWCDSAVIGVISAHHRSDGLGRLAAGRVERWYEALSPAELELLRRHAGLPAWPVLSSADATGTSRAAVSLAGLSPGVPLRDLVDLVDALTALPLLRGSTGMTLLLDSISDRIAANSPRDSRLRTDVFGVVRTCLRYPGTLDQLLEAVRLLEGDSPEVERVDRAAARLAREHG</sequence>
<keyword evidence="3" id="KW-1185">Reference proteome</keyword>
<accession>A0ABW6HAY2</accession>
<dbReference type="InterPro" id="IPR043504">
    <property type="entry name" value="Peptidase_S1_PA_chymotrypsin"/>
</dbReference>
<dbReference type="Proteomes" id="UP001599756">
    <property type="component" value="Unassembled WGS sequence"/>
</dbReference>
<dbReference type="Pfam" id="PF19956">
    <property type="entry name" value="EAD2"/>
    <property type="match status" value="1"/>
</dbReference>
<name>A0ABW6HAY2_9ACTN</name>
<evidence type="ECO:0000313" key="3">
    <source>
        <dbReference type="Proteomes" id="UP001599756"/>
    </source>
</evidence>
<dbReference type="Pfam" id="PF13365">
    <property type="entry name" value="Trypsin_2"/>
    <property type="match status" value="1"/>
</dbReference>
<organism evidence="2 3">
    <name type="scientific">Streptomyces anandii</name>
    <dbReference type="NCBI Taxonomy" id="285454"/>
    <lineage>
        <taxon>Bacteria</taxon>
        <taxon>Bacillati</taxon>
        <taxon>Actinomycetota</taxon>
        <taxon>Actinomycetes</taxon>
        <taxon>Kitasatosporales</taxon>
        <taxon>Streptomycetaceae</taxon>
        <taxon>Streptomyces</taxon>
    </lineage>
</organism>
<comment type="caution">
    <text evidence="2">The sequence shown here is derived from an EMBL/GenBank/DDBJ whole genome shotgun (WGS) entry which is preliminary data.</text>
</comment>
<gene>
    <name evidence="2" type="ORF">ACFW88_25095</name>
</gene>
<evidence type="ECO:0000259" key="1">
    <source>
        <dbReference type="Pfam" id="PF19956"/>
    </source>
</evidence>
<dbReference type="SUPFAM" id="SSF50494">
    <property type="entry name" value="Trypsin-like serine proteases"/>
    <property type="match status" value="1"/>
</dbReference>
<feature type="domain" description="Effector-associated" evidence="1">
    <location>
        <begin position="276"/>
        <end position="354"/>
    </location>
</feature>
<dbReference type="InterPro" id="IPR045431">
    <property type="entry name" value="EAD2"/>
</dbReference>
<dbReference type="Gene3D" id="2.40.10.10">
    <property type="entry name" value="Trypsin-like serine proteases"/>
    <property type="match status" value="1"/>
</dbReference>
<protein>
    <submittedName>
        <fullName evidence="2">Trypsin-like peptidase domain-containing protein</fullName>
    </submittedName>
</protein>
<dbReference type="RefSeq" id="WP_381800082.1">
    <property type="nucleotide sequence ID" value="NZ_JBHYTS010000045.1"/>
</dbReference>